<protein>
    <recommendedName>
        <fullName evidence="3">Probable chemoreceptor glutamine deamidase CheD</fullName>
        <ecNumber evidence="3">3.5.1.44</ecNumber>
    </recommendedName>
</protein>
<dbReference type="KEGG" id="dgg:DGI_2597"/>
<dbReference type="Pfam" id="PF03975">
    <property type="entry name" value="CheD"/>
    <property type="match status" value="1"/>
</dbReference>
<proteinExistence type="inferred from homology"/>
<dbReference type="GO" id="GO:0006935">
    <property type="term" value="P:chemotaxis"/>
    <property type="evidence" value="ECO:0007669"/>
    <property type="project" value="UniProtKB-UniRule"/>
</dbReference>
<reference evidence="5" key="2">
    <citation type="submission" date="2013-07" db="EMBL/GenBank/DDBJ databases">
        <authorList>
            <person name="Morais-Silva F.O."/>
            <person name="Rezende A.M."/>
            <person name="Pimentel C."/>
            <person name="Resende D.M."/>
            <person name="Santos C.I."/>
            <person name="Clemente C."/>
            <person name="de Oliveira L.M."/>
            <person name="da Silva S.M."/>
            <person name="Costa D.A."/>
            <person name="Varela-Raposo A."/>
            <person name="Horacio E.C.A."/>
            <person name="Matos M."/>
            <person name="Flores O."/>
            <person name="Ruiz J.C."/>
            <person name="Rodrigues-Pousada C."/>
        </authorList>
    </citation>
    <scope>NUCLEOTIDE SEQUENCE [LARGE SCALE GENOMIC DNA]</scope>
    <source>
        <strain evidence="5">ATCC 19364 / DSM 1382 / NCIMB 9332 / VKM B-1759</strain>
    </source>
</reference>
<keyword evidence="2 3" id="KW-0378">Hydrolase</keyword>
<dbReference type="InterPro" id="IPR011324">
    <property type="entry name" value="Cytotoxic_necrot_fac-like_cat"/>
</dbReference>
<dbReference type="EMBL" id="CP006585">
    <property type="protein sequence ID" value="AGW14328.1"/>
    <property type="molecule type" value="Genomic_DNA"/>
</dbReference>
<reference evidence="4 5" key="1">
    <citation type="journal article" date="2013" name="J. Bacteriol.">
        <title>Roles of HynAB and Ech, the only two hydrogenases found in the model sulfate reducer Desulfovibrio gigas.</title>
        <authorList>
            <person name="Morais-Silva F.O."/>
            <person name="Santos C.I."/>
            <person name="Rodrigues R."/>
            <person name="Pereira I.A."/>
            <person name="Rodrigues-Pousada C."/>
        </authorList>
    </citation>
    <scope>NUCLEOTIDE SEQUENCE [LARGE SCALE GENOMIC DNA]</scope>
    <source>
        <strain evidence="5">ATCC 19364 / DSM 1382 / NCIMB 9332 / VKM B-1759</strain>
    </source>
</reference>
<dbReference type="HAMAP" id="MF_01440">
    <property type="entry name" value="CheD"/>
    <property type="match status" value="1"/>
</dbReference>
<gene>
    <name evidence="3" type="primary">cheD</name>
    <name evidence="4" type="ORF">DGI_2597</name>
</gene>
<dbReference type="Proteomes" id="UP000016587">
    <property type="component" value="Chromosome"/>
</dbReference>
<comment type="similarity">
    <text evidence="3">Belongs to the CheD family.</text>
</comment>
<dbReference type="GO" id="GO:0050568">
    <property type="term" value="F:protein-glutamine glutaminase activity"/>
    <property type="evidence" value="ECO:0007669"/>
    <property type="project" value="UniProtKB-UniRule"/>
</dbReference>
<dbReference type="EC" id="3.5.1.44" evidence="3"/>
<dbReference type="PATRIC" id="fig|1121448.10.peg.2547"/>
<evidence type="ECO:0000256" key="3">
    <source>
        <dbReference type="HAMAP-Rule" id="MF_01440"/>
    </source>
</evidence>
<evidence type="ECO:0000313" key="5">
    <source>
        <dbReference type="Proteomes" id="UP000016587"/>
    </source>
</evidence>
<dbReference type="SUPFAM" id="SSF64438">
    <property type="entry name" value="CNF1/YfiH-like putative cysteine hydrolases"/>
    <property type="match status" value="1"/>
</dbReference>
<dbReference type="CDD" id="cd16352">
    <property type="entry name" value="CheD"/>
    <property type="match status" value="1"/>
</dbReference>
<name>T2GDD6_MEGG1</name>
<keyword evidence="5" id="KW-1185">Reference proteome</keyword>
<dbReference type="Gene3D" id="3.30.1330.200">
    <property type="match status" value="1"/>
</dbReference>
<evidence type="ECO:0000313" key="4">
    <source>
        <dbReference type="EMBL" id="AGW14328.1"/>
    </source>
</evidence>
<dbReference type="PANTHER" id="PTHR35147:SF1">
    <property type="entry name" value="CHEMORECEPTOR GLUTAMINE DEAMIDASE CHED-RELATED"/>
    <property type="match status" value="1"/>
</dbReference>
<dbReference type="STRING" id="1121448.DGI_2597"/>
<comment type="catalytic activity">
    <reaction evidence="3">
        <text>L-glutaminyl-[protein] + H2O = L-glutamyl-[protein] + NH4(+)</text>
        <dbReference type="Rhea" id="RHEA:16441"/>
        <dbReference type="Rhea" id="RHEA-COMP:10207"/>
        <dbReference type="Rhea" id="RHEA-COMP:10208"/>
        <dbReference type="ChEBI" id="CHEBI:15377"/>
        <dbReference type="ChEBI" id="CHEBI:28938"/>
        <dbReference type="ChEBI" id="CHEBI:29973"/>
        <dbReference type="ChEBI" id="CHEBI:30011"/>
        <dbReference type="EC" id="3.5.1.44"/>
    </reaction>
</comment>
<dbReference type="InterPro" id="IPR038592">
    <property type="entry name" value="CheD-like_sf"/>
</dbReference>
<dbReference type="InterPro" id="IPR005659">
    <property type="entry name" value="Chemorcpt_Glu_NH3ase_CheD"/>
</dbReference>
<accession>T2GDD6</accession>
<evidence type="ECO:0000256" key="2">
    <source>
        <dbReference type="ARBA" id="ARBA00022801"/>
    </source>
</evidence>
<organism evidence="4 5">
    <name type="scientific">Megalodesulfovibrio gigas (strain ATCC 19364 / DSM 1382 / NCIMB 9332 / VKM B-1759)</name>
    <name type="common">Desulfovibrio gigas</name>
    <dbReference type="NCBI Taxonomy" id="1121448"/>
    <lineage>
        <taxon>Bacteria</taxon>
        <taxon>Pseudomonadati</taxon>
        <taxon>Thermodesulfobacteriota</taxon>
        <taxon>Desulfovibrionia</taxon>
        <taxon>Desulfovibrionales</taxon>
        <taxon>Desulfovibrionaceae</taxon>
        <taxon>Megalodesulfovibrio</taxon>
    </lineage>
</organism>
<dbReference type="eggNOG" id="COG1871">
    <property type="taxonomic scope" value="Bacteria"/>
</dbReference>
<evidence type="ECO:0000256" key="1">
    <source>
        <dbReference type="ARBA" id="ARBA00022500"/>
    </source>
</evidence>
<dbReference type="PANTHER" id="PTHR35147">
    <property type="entry name" value="CHEMORECEPTOR GLUTAMINE DEAMIDASE CHED-RELATED"/>
    <property type="match status" value="1"/>
</dbReference>
<keyword evidence="1 3" id="KW-0145">Chemotaxis</keyword>
<sequence>MHKLLRQYEGARLLELQVAQGGVYRRPSLIHTILGSCVSVTFYHPGTAYGGVFHAFLPMAARYEATDMVCQPYKYVDTAIGMICRRFTGFGVPLEEVACKVFGGANALFDETSAMGPQNVEAALTVLNARNLRVTATHVGGDSGRKLVFVTHTGEVFLKMLRRTSCAQPGVVRRGARQLSNTPPSRKVG</sequence>
<comment type="function">
    <text evidence="3">Probably deamidates glutamine residues to glutamate on methyl-accepting chemotaxis receptors (MCPs), playing an important role in chemotaxis.</text>
</comment>
<dbReference type="AlphaFoldDB" id="T2GDD6"/>
<dbReference type="HOGENOM" id="CLU_087854_1_0_7"/>